<evidence type="ECO:0000256" key="3">
    <source>
        <dbReference type="ARBA" id="ARBA00022553"/>
    </source>
</evidence>
<evidence type="ECO:0000256" key="5">
    <source>
        <dbReference type="ARBA" id="ARBA00022777"/>
    </source>
</evidence>
<evidence type="ECO:0000259" key="7">
    <source>
        <dbReference type="PROSITE" id="PS50109"/>
    </source>
</evidence>
<gene>
    <name evidence="8" type="ORF">GCM10007939_02020</name>
</gene>
<keyword evidence="6" id="KW-0902">Two-component regulatory system</keyword>
<evidence type="ECO:0000313" key="9">
    <source>
        <dbReference type="Proteomes" id="UP001156694"/>
    </source>
</evidence>
<comment type="caution">
    <text evidence="8">The sequence shown here is derived from an EMBL/GenBank/DDBJ whole genome shotgun (WGS) entry which is preliminary data.</text>
</comment>
<dbReference type="Pfam" id="PF02518">
    <property type="entry name" value="HATPase_c"/>
    <property type="match status" value="1"/>
</dbReference>
<evidence type="ECO:0000256" key="4">
    <source>
        <dbReference type="ARBA" id="ARBA00022679"/>
    </source>
</evidence>
<reference evidence="9" key="1">
    <citation type="journal article" date="2019" name="Int. J. Syst. Evol. Microbiol.">
        <title>The Global Catalogue of Microorganisms (GCM) 10K type strain sequencing project: providing services to taxonomists for standard genome sequencing and annotation.</title>
        <authorList>
            <consortium name="The Broad Institute Genomics Platform"/>
            <consortium name="The Broad Institute Genome Sequencing Center for Infectious Disease"/>
            <person name="Wu L."/>
            <person name="Ma J."/>
        </authorList>
    </citation>
    <scope>NUCLEOTIDE SEQUENCE [LARGE SCALE GENOMIC DNA]</scope>
    <source>
        <strain evidence="9">NBRC 110140</strain>
    </source>
</reference>
<accession>A0ABQ5VRZ6</accession>
<dbReference type="Gene3D" id="3.30.565.10">
    <property type="entry name" value="Histidine kinase-like ATPase, C-terminal domain"/>
    <property type="match status" value="1"/>
</dbReference>
<dbReference type="Pfam" id="PF00512">
    <property type="entry name" value="HisKA"/>
    <property type="match status" value="1"/>
</dbReference>
<dbReference type="EC" id="2.7.13.3" evidence="2"/>
<dbReference type="SUPFAM" id="SSF47384">
    <property type="entry name" value="Homodimeric domain of signal transducing histidine kinase"/>
    <property type="match status" value="1"/>
</dbReference>
<organism evidence="8 9">
    <name type="scientific">Amylibacter marinus</name>
    <dbReference type="NCBI Taxonomy" id="1475483"/>
    <lineage>
        <taxon>Bacteria</taxon>
        <taxon>Pseudomonadati</taxon>
        <taxon>Pseudomonadota</taxon>
        <taxon>Alphaproteobacteria</taxon>
        <taxon>Rhodobacterales</taxon>
        <taxon>Paracoccaceae</taxon>
        <taxon>Amylibacter</taxon>
    </lineage>
</organism>
<dbReference type="CDD" id="cd00082">
    <property type="entry name" value="HisKA"/>
    <property type="match status" value="1"/>
</dbReference>
<dbReference type="InterPro" id="IPR003594">
    <property type="entry name" value="HATPase_dom"/>
</dbReference>
<dbReference type="RefSeq" id="WP_284375314.1">
    <property type="nucleotide sequence ID" value="NZ_BSNN01000002.1"/>
</dbReference>
<dbReference type="InterPro" id="IPR036890">
    <property type="entry name" value="HATPase_C_sf"/>
</dbReference>
<dbReference type="PRINTS" id="PR00344">
    <property type="entry name" value="BCTRLSENSOR"/>
</dbReference>
<keyword evidence="4" id="KW-0808">Transferase</keyword>
<dbReference type="Gene3D" id="3.30.450.20">
    <property type="entry name" value="PAS domain"/>
    <property type="match status" value="1"/>
</dbReference>
<dbReference type="InterPro" id="IPR036097">
    <property type="entry name" value="HisK_dim/P_sf"/>
</dbReference>
<dbReference type="InterPro" id="IPR050351">
    <property type="entry name" value="BphY/WalK/GraS-like"/>
</dbReference>
<keyword evidence="9" id="KW-1185">Reference proteome</keyword>
<dbReference type="EMBL" id="BSNN01000002">
    <property type="protein sequence ID" value="GLQ33919.1"/>
    <property type="molecule type" value="Genomic_DNA"/>
</dbReference>
<evidence type="ECO:0000313" key="8">
    <source>
        <dbReference type="EMBL" id="GLQ33919.1"/>
    </source>
</evidence>
<dbReference type="PANTHER" id="PTHR45453">
    <property type="entry name" value="PHOSPHATE REGULON SENSOR PROTEIN PHOR"/>
    <property type="match status" value="1"/>
</dbReference>
<dbReference type="InterPro" id="IPR004358">
    <property type="entry name" value="Sig_transdc_His_kin-like_C"/>
</dbReference>
<feature type="domain" description="Histidine kinase" evidence="7">
    <location>
        <begin position="122"/>
        <end position="343"/>
    </location>
</feature>
<dbReference type="Proteomes" id="UP001156694">
    <property type="component" value="Unassembled WGS sequence"/>
</dbReference>
<keyword evidence="3" id="KW-0597">Phosphoprotein</keyword>
<protein>
    <recommendedName>
        <fullName evidence="2">histidine kinase</fullName>
        <ecNumber evidence="2">2.7.13.3</ecNumber>
    </recommendedName>
</protein>
<evidence type="ECO:0000256" key="2">
    <source>
        <dbReference type="ARBA" id="ARBA00012438"/>
    </source>
</evidence>
<dbReference type="SUPFAM" id="SSF55874">
    <property type="entry name" value="ATPase domain of HSP90 chaperone/DNA topoisomerase II/histidine kinase"/>
    <property type="match status" value="1"/>
</dbReference>
<name>A0ABQ5VRZ6_9RHOB</name>
<dbReference type="InterPro" id="IPR005467">
    <property type="entry name" value="His_kinase_dom"/>
</dbReference>
<dbReference type="SMART" id="SM00388">
    <property type="entry name" value="HisKA"/>
    <property type="match status" value="1"/>
</dbReference>
<proteinExistence type="predicted"/>
<sequence length="344" mass="38008">MKKSVRYILNGLFLPVFVVNQKKNISFMNKAARARYVDAQTGQEFKEVISSKKCRKALKKVLEGAPNETVTITLQEVVPTSFRVSLSRLDDERGGAPSCVLSFEDISHIQEAEQMRHDFVANVSHELRSPLTAISGFIETLQTAAQGDAVATKRFLDLMDLEAGRMARLIADLLSLSKLQSSERVAPTQAIDVQKVLAQVTSSLSGLAEQNKVNIEHNLCNNIPLVLGDGDELTQVFQNLIENAVKYSHQGTSVAIDFCPENAPHSHVCICIRDHGDGIEPAHIPRLTERFYRIDKGRSRSQGGTGLGLAIVKHILIRHRGWMKITSEVGEGSVFSVYLPIAEH</sequence>
<dbReference type="InterPro" id="IPR003661">
    <property type="entry name" value="HisK_dim/P_dom"/>
</dbReference>
<dbReference type="PANTHER" id="PTHR45453:SF1">
    <property type="entry name" value="PHOSPHATE REGULON SENSOR PROTEIN PHOR"/>
    <property type="match status" value="1"/>
</dbReference>
<comment type="catalytic activity">
    <reaction evidence="1">
        <text>ATP + protein L-histidine = ADP + protein N-phospho-L-histidine.</text>
        <dbReference type="EC" id="2.7.13.3"/>
    </reaction>
</comment>
<dbReference type="Gene3D" id="1.10.287.130">
    <property type="match status" value="1"/>
</dbReference>
<keyword evidence="5" id="KW-0418">Kinase</keyword>
<dbReference type="PROSITE" id="PS50109">
    <property type="entry name" value="HIS_KIN"/>
    <property type="match status" value="1"/>
</dbReference>
<evidence type="ECO:0000256" key="6">
    <source>
        <dbReference type="ARBA" id="ARBA00023012"/>
    </source>
</evidence>
<dbReference type="SMART" id="SM00387">
    <property type="entry name" value="HATPase_c"/>
    <property type="match status" value="1"/>
</dbReference>
<evidence type="ECO:0000256" key="1">
    <source>
        <dbReference type="ARBA" id="ARBA00000085"/>
    </source>
</evidence>